<accession>A0A517L0V9</accession>
<evidence type="ECO:0000259" key="1">
    <source>
        <dbReference type="SMART" id="SM00881"/>
    </source>
</evidence>
<gene>
    <name evidence="2" type="ORF">FKW77_001946</name>
</gene>
<sequence length="223" mass="24540">MGFNDDQQPRQSSALPISPTRVFPTTTCAISNCMTIDLDTTTTILPHFPHNPHYNPQMLSRVMEKSLKMFFSSPHFAVVGASSDPTKFGHKVFVWYLTHSLPVTPINPRSPTVSIRSKTYDTLASPSLLPNPSQTSLSIITPPKATLRVLKEAREVGVPAVWLQPGTYDGEVMEFARTWEEEDGAVIIGGMEGGTGGDEGWCVLVDGEVGLQEAGRKWERVRL</sequence>
<dbReference type="Pfam" id="PF13380">
    <property type="entry name" value="CoA_binding_2"/>
    <property type="match status" value="1"/>
</dbReference>
<proteinExistence type="predicted"/>
<dbReference type="AlphaFoldDB" id="A0A517L0V9"/>
<organism evidence="2 3">
    <name type="scientific">Venturia effusa</name>
    <dbReference type="NCBI Taxonomy" id="50376"/>
    <lineage>
        <taxon>Eukaryota</taxon>
        <taxon>Fungi</taxon>
        <taxon>Dikarya</taxon>
        <taxon>Ascomycota</taxon>
        <taxon>Pezizomycotina</taxon>
        <taxon>Dothideomycetes</taxon>
        <taxon>Pleosporomycetidae</taxon>
        <taxon>Venturiales</taxon>
        <taxon>Venturiaceae</taxon>
        <taxon>Venturia</taxon>
    </lineage>
</organism>
<dbReference type="InterPro" id="IPR003781">
    <property type="entry name" value="CoA-bd"/>
</dbReference>
<dbReference type="Proteomes" id="UP000316270">
    <property type="component" value="Chromosome 3"/>
</dbReference>
<dbReference type="SMART" id="SM00881">
    <property type="entry name" value="CoA_binding"/>
    <property type="match status" value="1"/>
</dbReference>
<feature type="domain" description="CoA-binding" evidence="1">
    <location>
        <begin position="70"/>
        <end position="167"/>
    </location>
</feature>
<dbReference type="SUPFAM" id="SSF51735">
    <property type="entry name" value="NAD(P)-binding Rossmann-fold domains"/>
    <property type="match status" value="1"/>
</dbReference>
<keyword evidence="3" id="KW-1185">Reference proteome</keyword>
<dbReference type="PANTHER" id="PTHR33303">
    <property type="entry name" value="CYTOPLASMIC PROTEIN-RELATED"/>
    <property type="match status" value="1"/>
</dbReference>
<evidence type="ECO:0000313" key="2">
    <source>
        <dbReference type="EMBL" id="QDS69246.1"/>
    </source>
</evidence>
<name>A0A517L0V9_9PEZI</name>
<protein>
    <recommendedName>
        <fullName evidence="1">CoA-binding domain-containing protein</fullName>
    </recommendedName>
</protein>
<dbReference type="InterPro" id="IPR036291">
    <property type="entry name" value="NAD(P)-bd_dom_sf"/>
</dbReference>
<reference evidence="2 3" key="1">
    <citation type="submission" date="2019-07" db="EMBL/GenBank/DDBJ databases">
        <title>Finished genome of Venturia effusa.</title>
        <authorList>
            <person name="Young C.A."/>
            <person name="Cox M.P."/>
            <person name="Ganley A.R.D."/>
            <person name="David W.J."/>
        </authorList>
    </citation>
    <scope>NUCLEOTIDE SEQUENCE [LARGE SCALE GENOMIC DNA]</scope>
    <source>
        <strain evidence="3">albino</strain>
    </source>
</reference>
<dbReference type="STRING" id="50376.A0A517L0V9"/>
<evidence type="ECO:0000313" key="3">
    <source>
        <dbReference type="Proteomes" id="UP000316270"/>
    </source>
</evidence>
<dbReference type="PANTHER" id="PTHR33303:SF2">
    <property type="entry name" value="COA-BINDING DOMAIN-CONTAINING PROTEIN"/>
    <property type="match status" value="1"/>
</dbReference>
<dbReference type="OrthoDB" id="5138418at2759"/>
<dbReference type="Gene3D" id="3.40.50.720">
    <property type="entry name" value="NAD(P)-binding Rossmann-like Domain"/>
    <property type="match status" value="1"/>
</dbReference>
<dbReference type="EMBL" id="CP042187">
    <property type="protein sequence ID" value="QDS69246.1"/>
    <property type="molecule type" value="Genomic_DNA"/>
</dbReference>